<dbReference type="EMBL" id="RQJP01000003">
    <property type="protein sequence ID" value="RRB13434.1"/>
    <property type="molecule type" value="Genomic_DNA"/>
</dbReference>
<evidence type="ECO:0008006" key="3">
    <source>
        <dbReference type="Google" id="ProtNLM"/>
    </source>
</evidence>
<dbReference type="OrthoDB" id="863187at2"/>
<protein>
    <recommendedName>
        <fullName evidence="3">Phage portal protein</fullName>
    </recommendedName>
</protein>
<dbReference type="Proteomes" id="UP000274271">
    <property type="component" value="Unassembled WGS sequence"/>
</dbReference>
<dbReference type="AlphaFoldDB" id="A0A3P1CKK7"/>
<proteinExistence type="predicted"/>
<dbReference type="RefSeq" id="WP_124907333.1">
    <property type="nucleotide sequence ID" value="NZ_RQJP01000003.1"/>
</dbReference>
<reference evidence="1 2" key="1">
    <citation type="submission" date="2018-11" db="EMBL/GenBank/DDBJ databases">
        <authorList>
            <person name="Zhou Z."/>
            <person name="Wang G."/>
        </authorList>
    </citation>
    <scope>NUCLEOTIDE SEQUENCE [LARGE SCALE GENOMIC DNA]</scope>
    <source>
        <strain evidence="1 2">KCTC42998</strain>
    </source>
</reference>
<gene>
    <name evidence="1" type="ORF">EHT87_14250</name>
</gene>
<comment type="caution">
    <text evidence="1">The sequence shown here is derived from an EMBL/GenBank/DDBJ whole genome shotgun (WGS) entry which is preliminary data.</text>
</comment>
<evidence type="ECO:0000313" key="2">
    <source>
        <dbReference type="Proteomes" id="UP000274271"/>
    </source>
</evidence>
<sequence>MKVGRAIFNKQVPVTKAKVAGFLSFGDANLFPQKLLEIADESVTAGACLDVIAEFIEGNGFMDENLANFVVNRQGQTLDDVLSEVAFDCGALKVLAMHVGYNGLGKIASIKPIPAEMVRLGVPDDLNNITFGGIFPYLDSTLHKNKKDKFTKLNLFDPRPEVVLDQMAVAGGIDKYFGQLIYLPIGRRRGTYYIIPDWYRCVLDMQTERKLSVHDYKNATSGFDVSGIFFALESEEAGDDDDEDGDGETDGDLVSQIEKHQGADNAASVMVYTSKNKEELEAAKFVPTTGADLANRYNSTNDRVPTKIARAFFVANELVNIRRQGGLMFSAEEYRFAAQLMQGKSNRAQRKISNLIRKIFEHWHEPVPFQDFSIENLNYFQDGTVVNAG</sequence>
<keyword evidence="2" id="KW-1185">Reference proteome</keyword>
<organism evidence="1 2">
    <name type="scientific">Larkinella knui</name>
    <dbReference type="NCBI Taxonomy" id="2025310"/>
    <lineage>
        <taxon>Bacteria</taxon>
        <taxon>Pseudomonadati</taxon>
        <taxon>Bacteroidota</taxon>
        <taxon>Cytophagia</taxon>
        <taxon>Cytophagales</taxon>
        <taxon>Spirosomataceae</taxon>
        <taxon>Larkinella</taxon>
    </lineage>
</organism>
<name>A0A3P1CKK7_9BACT</name>
<evidence type="ECO:0000313" key="1">
    <source>
        <dbReference type="EMBL" id="RRB13434.1"/>
    </source>
</evidence>
<accession>A0A3P1CKK7</accession>